<dbReference type="EMBL" id="JBEUWX010000001">
    <property type="protein sequence ID" value="MFA9948834.1"/>
    <property type="molecule type" value="Genomic_DNA"/>
</dbReference>
<dbReference type="InterPro" id="IPR021225">
    <property type="entry name" value="Tlde1_dom"/>
</dbReference>
<accession>A0ABV4UBS8</accession>
<gene>
    <name evidence="2" type="ORF">ABCS64_00580</name>
</gene>
<feature type="domain" description="Tlde1" evidence="1">
    <location>
        <begin position="24"/>
        <end position="142"/>
    </location>
</feature>
<sequence>MLIDMHFDGQTLTWNSLKFKATTGMNKYQHPSYQCLKDSGPVPEGIYHIYNTDLGTAKDDGTGKCNLSPAWGVQTIPRGKDAGNCEPYWANWGNHRVRIEPANQKTVNACRPRRGGFYIHDSTKGYSHGCIEVEGSFFSTLRATTSRRLTIEIKYIANRPTNGGTGD</sequence>
<evidence type="ECO:0000259" key="1">
    <source>
        <dbReference type="Pfam" id="PF10908"/>
    </source>
</evidence>
<evidence type="ECO:0000313" key="3">
    <source>
        <dbReference type="Proteomes" id="UP001574673"/>
    </source>
</evidence>
<comment type="caution">
    <text evidence="2">The sequence shown here is derived from an EMBL/GenBank/DDBJ whole genome shotgun (WGS) entry which is preliminary data.</text>
</comment>
<dbReference type="Proteomes" id="UP001574673">
    <property type="component" value="Unassembled WGS sequence"/>
</dbReference>
<name>A0ABV4UBS8_9RHOO</name>
<proteinExistence type="predicted"/>
<dbReference type="RefSeq" id="WP_418890007.1">
    <property type="nucleotide sequence ID" value="NZ_JBEUWX010000001.1"/>
</dbReference>
<reference evidence="3" key="1">
    <citation type="submission" date="2024-06" db="EMBL/GenBank/DDBJ databases">
        <title>Radixoralia hellwigii gen. nov., sp nov., isolated from a root canal in the human oral cavity.</title>
        <authorList>
            <person name="Bartsch S."/>
            <person name="Wittmer A."/>
            <person name="Schulz A.-K."/>
            <person name="Neumann-Schaal M."/>
            <person name="Wolf J."/>
            <person name="Gronow S."/>
            <person name="Tennert C."/>
            <person name="Haecker G."/>
            <person name="Cieplik F."/>
            <person name="Al-Ahmad A."/>
        </authorList>
    </citation>
    <scope>NUCLEOTIDE SEQUENCE [LARGE SCALE GENOMIC DNA]</scope>
    <source>
        <strain evidence="3">Wk13</strain>
    </source>
</reference>
<organism evidence="2 3">
    <name type="scientific">Dentiradicibacter hellwigii</name>
    <dbReference type="NCBI Taxonomy" id="3149053"/>
    <lineage>
        <taxon>Bacteria</taxon>
        <taxon>Pseudomonadati</taxon>
        <taxon>Pseudomonadota</taxon>
        <taxon>Betaproteobacteria</taxon>
        <taxon>Rhodocyclales</taxon>
        <taxon>Rhodocyclaceae</taxon>
        <taxon>Dentiradicibacter</taxon>
    </lineage>
</organism>
<keyword evidence="3" id="KW-1185">Reference proteome</keyword>
<evidence type="ECO:0000313" key="2">
    <source>
        <dbReference type="EMBL" id="MFA9948834.1"/>
    </source>
</evidence>
<dbReference type="Pfam" id="PF10908">
    <property type="entry name" value="Tlde1_dom"/>
    <property type="match status" value="1"/>
</dbReference>
<protein>
    <submittedName>
        <fullName evidence="2">Tlde1 domain-containing protein</fullName>
    </submittedName>
</protein>